<proteinExistence type="predicted"/>
<dbReference type="Proteomes" id="UP000182192">
    <property type="component" value="Unassembled WGS sequence"/>
</dbReference>
<protein>
    <submittedName>
        <fullName evidence="1">Uncharacterized protein</fullName>
    </submittedName>
</protein>
<evidence type="ECO:0000313" key="1">
    <source>
        <dbReference type="EMBL" id="SFD16635.1"/>
    </source>
</evidence>
<name>A0A1I1Q3P1_RUMAL</name>
<organism evidence="1 2">
    <name type="scientific">Ruminococcus albus</name>
    <dbReference type="NCBI Taxonomy" id="1264"/>
    <lineage>
        <taxon>Bacteria</taxon>
        <taxon>Bacillati</taxon>
        <taxon>Bacillota</taxon>
        <taxon>Clostridia</taxon>
        <taxon>Eubacteriales</taxon>
        <taxon>Oscillospiraceae</taxon>
        <taxon>Ruminococcus</taxon>
    </lineage>
</organism>
<sequence>EVSIMTEKDLKTYRILFPFVYDKKLTKENIRDIVTGPAYKDMTPRNLPGIGNKDNRPIRDKMLNDVAERFNDYFHSDPLDKDDFNEWHNETCEHICDIFKPTSIELKYGKAQKLVNIAFKHFLLFDDANERYFAYCHTPIDNNVLSWCRDTAKIDCKPNGWSNMDYDEYIDLQNNIRAFLDKDSSLKYVNNDNQKISNLILDFFVWAEYSNTIKEYWDNIKMNYDLYVNMGAAQINEVIKKYVDN</sequence>
<feature type="non-terminal residue" evidence="1">
    <location>
        <position position="1"/>
    </location>
</feature>
<evidence type="ECO:0000313" key="2">
    <source>
        <dbReference type="Proteomes" id="UP000182192"/>
    </source>
</evidence>
<dbReference type="RefSeq" id="WP_074963067.1">
    <property type="nucleotide sequence ID" value="NZ_FOKQ01000042.1"/>
</dbReference>
<dbReference type="AlphaFoldDB" id="A0A1I1Q3P1"/>
<reference evidence="1 2" key="1">
    <citation type="submission" date="2016-10" db="EMBL/GenBank/DDBJ databases">
        <authorList>
            <person name="de Groot N.N."/>
        </authorList>
    </citation>
    <scope>NUCLEOTIDE SEQUENCE [LARGE SCALE GENOMIC DNA]</scope>
    <source>
        <strain evidence="1 2">AR67</strain>
    </source>
</reference>
<dbReference type="EMBL" id="FOKQ01000042">
    <property type="protein sequence ID" value="SFD16635.1"/>
    <property type="molecule type" value="Genomic_DNA"/>
</dbReference>
<accession>A0A1I1Q3P1</accession>
<gene>
    <name evidence="1" type="ORF">SAMN02910406_03278</name>
</gene>